<organism evidence="6 7">
    <name type="scientific">Dunaliella salina</name>
    <name type="common">Green alga</name>
    <name type="synonym">Protococcus salinus</name>
    <dbReference type="NCBI Taxonomy" id="3046"/>
    <lineage>
        <taxon>Eukaryota</taxon>
        <taxon>Viridiplantae</taxon>
        <taxon>Chlorophyta</taxon>
        <taxon>core chlorophytes</taxon>
        <taxon>Chlorophyceae</taxon>
        <taxon>CS clade</taxon>
        <taxon>Chlamydomonadales</taxon>
        <taxon>Dunaliellaceae</taxon>
        <taxon>Dunaliella</taxon>
    </lineage>
</organism>
<dbReference type="Pfam" id="PF14938">
    <property type="entry name" value="SNAP"/>
    <property type="match status" value="1"/>
</dbReference>
<feature type="compositionally biased region" description="Acidic residues" evidence="5">
    <location>
        <begin position="289"/>
        <end position="310"/>
    </location>
</feature>
<keyword evidence="7" id="KW-1185">Reference proteome</keyword>
<keyword evidence="3 4" id="KW-0653">Protein transport</keyword>
<name>A0ABQ7G1Y5_DUNSA</name>
<gene>
    <name evidence="6" type="ORF">DUNSADRAFT_17308</name>
</gene>
<evidence type="ECO:0000256" key="3">
    <source>
        <dbReference type="ARBA" id="ARBA00022927"/>
    </source>
</evidence>
<dbReference type="CDD" id="cd15832">
    <property type="entry name" value="SNAP"/>
    <property type="match status" value="1"/>
</dbReference>
<feature type="region of interest" description="Disordered" evidence="5">
    <location>
        <begin position="283"/>
        <end position="310"/>
    </location>
</feature>
<dbReference type="InterPro" id="IPR011990">
    <property type="entry name" value="TPR-like_helical_dom_sf"/>
</dbReference>
<keyword evidence="2 4" id="KW-0813">Transport</keyword>
<dbReference type="SUPFAM" id="SSF48452">
    <property type="entry name" value="TPR-like"/>
    <property type="match status" value="1"/>
</dbReference>
<proteinExistence type="inferred from homology"/>
<evidence type="ECO:0000256" key="2">
    <source>
        <dbReference type="ARBA" id="ARBA00022448"/>
    </source>
</evidence>
<dbReference type="Gene3D" id="1.25.40.10">
    <property type="entry name" value="Tetratricopeptide repeat domain"/>
    <property type="match status" value="1"/>
</dbReference>
<dbReference type="Proteomes" id="UP000815325">
    <property type="component" value="Unassembled WGS sequence"/>
</dbReference>
<comment type="similarity">
    <text evidence="1 4">Belongs to the SNAP family.</text>
</comment>
<comment type="caution">
    <text evidence="6">The sequence shown here is derived from an EMBL/GenBank/DDBJ whole genome shotgun (WGS) entry which is preliminary data.</text>
</comment>
<dbReference type="PANTHER" id="PTHR13768">
    <property type="entry name" value="SOLUBLE NSF ATTACHMENT PROTEIN SNAP"/>
    <property type="match status" value="1"/>
</dbReference>
<evidence type="ECO:0000256" key="1">
    <source>
        <dbReference type="ARBA" id="ARBA00010050"/>
    </source>
</evidence>
<accession>A0ABQ7G1Y5</accession>
<keyword evidence="4" id="KW-0472">Membrane</keyword>
<dbReference type="PRINTS" id="PR00448">
    <property type="entry name" value="NSFATTACHMNT"/>
</dbReference>
<sequence>MSNSNQAKGDEYKHQAEKKLKSFGFFSNKYEDAAEYFEKAGNSYKLAKAWTEAAECFGKLADCHLKCESKHEAASSYVEAAKMAAKTKPQMSTELLQHAIGLYTDMGRLNMAARQLRELAEMNEKQGQKEEALAFHEQAADLFDTDGSSSEATKSRIKIAEFSAELGRYPRAVEMFEEALKRAVGNNLLKFSARGYILNAGICLLCYASPSEIERKLEEYHDVDMQFRDSREANLLQGLLEALQKGDDGLFATHLAEYDSICRLDSWKTKILLQAKRRIQDMELGVGGNDDDGGGGDDGSGEDDDEDDLL</sequence>
<evidence type="ECO:0000256" key="5">
    <source>
        <dbReference type="SAM" id="MobiDB-lite"/>
    </source>
</evidence>
<keyword evidence="4" id="KW-0931">ER-Golgi transport</keyword>
<dbReference type="SMART" id="SM00028">
    <property type="entry name" value="TPR"/>
    <property type="match status" value="3"/>
</dbReference>
<dbReference type="PANTHER" id="PTHR13768:SF8">
    <property type="entry name" value="ALPHA-SOLUBLE NSF ATTACHMENT PROTEIN"/>
    <property type="match status" value="1"/>
</dbReference>
<evidence type="ECO:0000256" key="4">
    <source>
        <dbReference type="RuleBase" id="RU367013"/>
    </source>
</evidence>
<comment type="function">
    <text evidence="4">Required for vesicular transport between the endoplasmic reticulum and the Golgi apparatus.</text>
</comment>
<evidence type="ECO:0000313" key="7">
    <source>
        <dbReference type="Proteomes" id="UP000815325"/>
    </source>
</evidence>
<dbReference type="InterPro" id="IPR000744">
    <property type="entry name" value="NSF_attach"/>
</dbReference>
<dbReference type="InterPro" id="IPR019734">
    <property type="entry name" value="TPR_rpt"/>
</dbReference>
<protein>
    <submittedName>
        <fullName evidence="6">Soluble NSF attachment protein</fullName>
    </submittedName>
</protein>
<evidence type="ECO:0000313" key="6">
    <source>
        <dbReference type="EMBL" id="KAF5828619.1"/>
    </source>
</evidence>
<reference evidence="6" key="1">
    <citation type="submission" date="2017-08" db="EMBL/GenBank/DDBJ databases">
        <authorList>
            <person name="Polle J.E."/>
            <person name="Barry K."/>
            <person name="Cushman J."/>
            <person name="Schmutz J."/>
            <person name="Tran D."/>
            <person name="Hathwaick L.T."/>
            <person name="Yim W.C."/>
            <person name="Jenkins J."/>
            <person name="Mckie-Krisberg Z.M."/>
            <person name="Prochnik S."/>
            <person name="Lindquist E."/>
            <person name="Dockter R.B."/>
            <person name="Adam C."/>
            <person name="Molina H."/>
            <person name="Bunkerborg J."/>
            <person name="Jin E."/>
            <person name="Buchheim M."/>
            <person name="Magnuson J."/>
        </authorList>
    </citation>
    <scope>NUCLEOTIDE SEQUENCE</scope>
    <source>
        <strain evidence="6">CCAP 19/18</strain>
    </source>
</reference>
<dbReference type="EMBL" id="MU070270">
    <property type="protein sequence ID" value="KAF5828619.1"/>
    <property type="molecule type" value="Genomic_DNA"/>
</dbReference>
<comment type="subcellular location">
    <subcellularLocation>
        <location evidence="4">Membrane</location>
        <topology evidence="4">Peripheral membrane protein</topology>
    </subcellularLocation>
</comment>